<feature type="transmembrane region" description="Helical" evidence="16">
    <location>
        <begin position="180"/>
        <end position="201"/>
    </location>
</feature>
<feature type="transmembrane region" description="Helical" evidence="16">
    <location>
        <begin position="649"/>
        <end position="668"/>
    </location>
</feature>
<evidence type="ECO:0000256" key="2">
    <source>
        <dbReference type="ARBA" id="ARBA00004651"/>
    </source>
</evidence>
<evidence type="ECO:0000259" key="17">
    <source>
        <dbReference type="PROSITE" id="PS50109"/>
    </source>
</evidence>
<comment type="catalytic activity">
    <reaction evidence="15">
        <text>L-proline(in) + Na(+)(in) = L-proline(out) + Na(+)(out)</text>
        <dbReference type="Rhea" id="RHEA:28967"/>
        <dbReference type="ChEBI" id="CHEBI:29101"/>
        <dbReference type="ChEBI" id="CHEBI:60039"/>
    </reaction>
</comment>
<dbReference type="InterPro" id="IPR001734">
    <property type="entry name" value="Na/solute_symporter"/>
</dbReference>
<dbReference type="PRINTS" id="PR00344">
    <property type="entry name" value="BCTRLSENSOR"/>
</dbReference>
<dbReference type="InterPro" id="IPR003661">
    <property type="entry name" value="HisK_dim/P_dom"/>
</dbReference>
<feature type="transmembrane region" description="Helical" evidence="16">
    <location>
        <begin position="571"/>
        <end position="591"/>
    </location>
</feature>
<gene>
    <name evidence="18" type="ORF">Megvenef_01333</name>
</gene>
<evidence type="ECO:0000256" key="8">
    <source>
        <dbReference type="ARBA" id="ARBA00022692"/>
    </source>
</evidence>
<dbReference type="SUPFAM" id="SSF55874">
    <property type="entry name" value="ATPase domain of HSP90 chaperone/DNA topoisomerase II/histidine kinase"/>
    <property type="match status" value="1"/>
</dbReference>
<feature type="transmembrane region" description="Helical" evidence="16">
    <location>
        <begin position="387"/>
        <end position="407"/>
    </location>
</feature>
<evidence type="ECO:0000256" key="11">
    <source>
        <dbReference type="ARBA" id="ARBA00023053"/>
    </source>
</evidence>
<dbReference type="Gene3D" id="1.10.287.130">
    <property type="match status" value="1"/>
</dbReference>
<evidence type="ECO:0000256" key="13">
    <source>
        <dbReference type="ARBA" id="ARBA00023136"/>
    </source>
</evidence>
<feature type="transmembrane region" description="Helical" evidence="16">
    <location>
        <begin position="266"/>
        <end position="289"/>
    </location>
</feature>
<keyword evidence="8 16" id="KW-0812">Transmembrane</keyword>
<dbReference type="SMART" id="SM00387">
    <property type="entry name" value="HATPase_c"/>
    <property type="match status" value="1"/>
</dbReference>
<feature type="transmembrane region" description="Helical" evidence="16">
    <location>
        <begin position="315"/>
        <end position="339"/>
    </location>
</feature>
<dbReference type="InterPro" id="IPR005467">
    <property type="entry name" value="His_kinase_dom"/>
</dbReference>
<dbReference type="Pfam" id="PF02518">
    <property type="entry name" value="HATPase_c"/>
    <property type="match status" value="1"/>
</dbReference>
<feature type="transmembrane region" description="Helical" evidence="16">
    <location>
        <begin position="71"/>
        <end position="93"/>
    </location>
</feature>
<dbReference type="PANTHER" id="PTHR48086">
    <property type="entry name" value="SODIUM/PROLINE SYMPORTER-RELATED"/>
    <property type="match status" value="1"/>
</dbReference>
<dbReference type="InterPro" id="IPR038377">
    <property type="entry name" value="Na/Glc_symporter_sf"/>
</dbReference>
<dbReference type="PROSITE" id="PS50283">
    <property type="entry name" value="NA_SOLUT_SYMP_3"/>
    <property type="match status" value="1"/>
</dbReference>
<dbReference type="EC" id="2.7.13.3" evidence="4"/>
<dbReference type="InterPro" id="IPR050277">
    <property type="entry name" value="Sodium:Solute_Symporter"/>
</dbReference>
<keyword evidence="18" id="KW-0808">Transferase</keyword>
<feature type="transmembrane region" description="Helical" evidence="16">
    <location>
        <begin position="507"/>
        <end position="529"/>
    </location>
</feature>
<evidence type="ECO:0000256" key="9">
    <source>
        <dbReference type="ARBA" id="ARBA00022847"/>
    </source>
</evidence>
<keyword evidence="11" id="KW-0915">Sodium</keyword>
<keyword evidence="7" id="KW-0597">Phosphoprotein</keyword>
<protein>
    <recommendedName>
        <fullName evidence="4">histidine kinase</fullName>
        <ecNumber evidence="4">2.7.13.3</ecNumber>
    </recommendedName>
</protein>
<name>A0ABU5NDU3_9RICK</name>
<dbReference type="SMART" id="SM00388">
    <property type="entry name" value="HisKA"/>
    <property type="match status" value="1"/>
</dbReference>
<feature type="transmembrane region" description="Helical" evidence="16">
    <location>
        <begin position="541"/>
        <end position="559"/>
    </location>
</feature>
<dbReference type="CDD" id="cd00082">
    <property type="entry name" value="HisKA"/>
    <property type="match status" value="1"/>
</dbReference>
<evidence type="ECO:0000256" key="6">
    <source>
        <dbReference type="ARBA" id="ARBA00022475"/>
    </source>
</evidence>
<keyword evidence="19" id="KW-1185">Reference proteome</keyword>
<comment type="catalytic activity">
    <reaction evidence="1">
        <text>ATP + protein L-histidine = ADP + protein N-phospho-L-histidine.</text>
        <dbReference type="EC" id="2.7.13.3"/>
    </reaction>
</comment>
<reference evidence="18 19" key="1">
    <citation type="submission" date="2023-03" db="EMBL/GenBank/DDBJ databases">
        <title>Host association and intracellularity evolved multiple times independently in the Rickettsiales.</title>
        <authorList>
            <person name="Castelli M."/>
            <person name="Nardi T."/>
            <person name="Gammuto L."/>
            <person name="Bellinzona G."/>
            <person name="Sabaneyeva E."/>
            <person name="Potekhin A."/>
            <person name="Serra V."/>
            <person name="Petroni G."/>
            <person name="Sassera D."/>
        </authorList>
    </citation>
    <scope>NUCLEOTIDE SEQUENCE [LARGE SCALE GENOMIC DNA]</scope>
    <source>
        <strain evidence="18 19">Sr 2-6</strain>
    </source>
</reference>
<evidence type="ECO:0000256" key="15">
    <source>
        <dbReference type="ARBA" id="ARBA00033708"/>
    </source>
</evidence>
<evidence type="ECO:0000313" key="19">
    <source>
        <dbReference type="Proteomes" id="UP001291687"/>
    </source>
</evidence>
<evidence type="ECO:0000256" key="12">
    <source>
        <dbReference type="ARBA" id="ARBA00023065"/>
    </source>
</evidence>
<feature type="transmembrane region" description="Helical" evidence="16">
    <location>
        <begin position="119"/>
        <end position="137"/>
    </location>
</feature>
<feature type="transmembrane region" description="Helical" evidence="16">
    <location>
        <begin position="359"/>
        <end position="375"/>
    </location>
</feature>
<dbReference type="EMBL" id="JARJFB010000121">
    <property type="protein sequence ID" value="MEA0971357.1"/>
    <property type="molecule type" value="Genomic_DNA"/>
</dbReference>
<dbReference type="CDD" id="cd10322">
    <property type="entry name" value="SLC5sbd"/>
    <property type="match status" value="1"/>
</dbReference>
<keyword evidence="12" id="KW-0406">Ion transport</keyword>
<comment type="caution">
    <text evidence="18">The sequence shown here is derived from an EMBL/GenBank/DDBJ whole genome shotgun (WGS) entry which is preliminary data.</text>
</comment>
<dbReference type="PROSITE" id="PS50109">
    <property type="entry name" value="HIS_KIN"/>
    <property type="match status" value="1"/>
</dbReference>
<proteinExistence type="inferred from homology"/>
<dbReference type="Gene3D" id="1.20.1730.10">
    <property type="entry name" value="Sodium/glucose cotransporter"/>
    <property type="match status" value="1"/>
</dbReference>
<feature type="transmembrane region" description="Helical" evidence="16">
    <location>
        <begin position="234"/>
        <end position="254"/>
    </location>
</feature>
<dbReference type="RefSeq" id="WP_322777259.1">
    <property type="nucleotide sequence ID" value="NZ_JARJFB010000121.1"/>
</dbReference>
<feature type="transmembrane region" description="Helical" evidence="16">
    <location>
        <begin position="143"/>
        <end position="168"/>
    </location>
</feature>
<comment type="similarity">
    <text evidence="3">Belongs to the sodium:solute symporter (SSF) (TC 2.A.21) family.</text>
</comment>
<organism evidence="18 19">
    <name type="scientific">Candidatus Megaera venefica</name>
    <dbReference type="NCBI Taxonomy" id="2055910"/>
    <lineage>
        <taxon>Bacteria</taxon>
        <taxon>Pseudomonadati</taxon>
        <taxon>Pseudomonadota</taxon>
        <taxon>Alphaproteobacteria</taxon>
        <taxon>Rickettsiales</taxon>
        <taxon>Rickettsiaceae</taxon>
        <taxon>Candidatus Megaera</taxon>
    </lineage>
</organism>
<evidence type="ECO:0000256" key="10">
    <source>
        <dbReference type="ARBA" id="ARBA00022989"/>
    </source>
</evidence>
<evidence type="ECO:0000313" key="18">
    <source>
        <dbReference type="EMBL" id="MEA0971357.1"/>
    </source>
</evidence>
<dbReference type="SUPFAM" id="SSF47384">
    <property type="entry name" value="Homodimeric domain of signal transducing histidine kinase"/>
    <property type="match status" value="1"/>
</dbReference>
<dbReference type="Pfam" id="PF00474">
    <property type="entry name" value="SSF"/>
    <property type="match status" value="1"/>
</dbReference>
<dbReference type="InterPro" id="IPR004358">
    <property type="entry name" value="Sig_transdc_His_kin-like_C"/>
</dbReference>
<feature type="transmembrane region" description="Helical" evidence="16">
    <location>
        <begin position="414"/>
        <end position="433"/>
    </location>
</feature>
<keyword evidence="13 16" id="KW-0472">Membrane</keyword>
<dbReference type="Pfam" id="PF00512">
    <property type="entry name" value="HisKA"/>
    <property type="match status" value="1"/>
</dbReference>
<keyword evidence="14" id="KW-0739">Sodium transport</keyword>
<keyword evidence="10 16" id="KW-1133">Transmembrane helix</keyword>
<dbReference type="Gene3D" id="3.30.565.10">
    <property type="entry name" value="Histidine kinase-like ATPase, C-terminal domain"/>
    <property type="match status" value="1"/>
</dbReference>
<feature type="transmembrane region" description="Helical" evidence="16">
    <location>
        <begin position="45"/>
        <end position="65"/>
    </location>
</feature>
<dbReference type="Proteomes" id="UP001291687">
    <property type="component" value="Unassembled WGS sequence"/>
</dbReference>
<evidence type="ECO:0000256" key="3">
    <source>
        <dbReference type="ARBA" id="ARBA00006434"/>
    </source>
</evidence>
<keyword evidence="18" id="KW-0418">Kinase</keyword>
<evidence type="ECO:0000256" key="16">
    <source>
        <dbReference type="SAM" id="Phobius"/>
    </source>
</evidence>
<dbReference type="InterPro" id="IPR003594">
    <property type="entry name" value="HATPase_dom"/>
</dbReference>
<accession>A0ABU5NDU3</accession>
<keyword evidence="6" id="KW-1003">Cell membrane</keyword>
<evidence type="ECO:0000256" key="1">
    <source>
        <dbReference type="ARBA" id="ARBA00000085"/>
    </source>
</evidence>
<sequence length="926" mass="104372">MSYNIDSVIFIGFLAANLIVGLFYSRNVKNIREYAIGKRNFSSTTIAATIAATWIGGGVLSQTITETYKQGLYFIIPVFGDSLVLLVIGYFLAPRMAEFLGTLSIGEAMSNLYGKNVRIITTLIGIISCVGAVAVQFKVSSTILQLLFNVSSHYAVLISAIIVVLYSAVGGIKAVTFTDVVQIFTFATIIPIISFIIWGTLGDPHKVYLVITENPLFDYKQVFDFYNPKLLDSFLLFLFFIIPTLEPAIFQRISMAKNTMQIRKSFIIASFICLAISLVICWIGVLLLAGNADLDPNALLPHIINNYSYSGLKGLIAIGVMAVIMSTADSYINSAAVLFTHDFCKPLGIRWITNHQLSLSRISAVFVGIVAYFLAFNTKSILELTFLIWGSYMPIISVPLLLAILGFRSTPKAVLIGMSAGVATICIFNLFNFKTNSTIPAMLANILFFMGSHYLLRQKGGWVGIRDKKPLEDIRKTRKRRIYTLIRSIKNFNFVTFCQSNTPQKEMIYSSFGVFCIISIFSTMYSLPLDIREQYKVILEYIYHFVLISSAIFLTYPIWPPTLKNKKFIAIFWNIGIFSILVFIAGFLVAISNFSQFQLMIFILNLIVISILLRWQVALFIIFAGVIASLEFFKWYIGFDNLSANINSLQFKVMYSLLLFSSVLIAFLKPQQERNKLTEQKADHLGERIYDRDEELEKLIEVKNEFLRNLEHEAHTPIVGITSMGQILFESYDKLTENQRRKGLEEIAKSSERLSSLVNNMIDLSKLLSLNYTLDKKEVDLSELIYDRLDYCKKLYLNGKELQFFTKIEDNIKINCDEHYIKSTLDNLIINAIQYSKEGNITLELHKNSDSTAIHFSIQDEGIAIPQAELYDIFFSFIVSSRTKTPAGGRGIGLALCKKAITTHGGEIWAESDGAKGSTFRFTLPM</sequence>
<evidence type="ECO:0000256" key="4">
    <source>
        <dbReference type="ARBA" id="ARBA00012438"/>
    </source>
</evidence>
<feature type="domain" description="Histidine kinase" evidence="17">
    <location>
        <begin position="709"/>
        <end position="926"/>
    </location>
</feature>
<dbReference type="InterPro" id="IPR036890">
    <property type="entry name" value="HATPase_C_sf"/>
</dbReference>
<dbReference type="GO" id="GO:0016301">
    <property type="term" value="F:kinase activity"/>
    <property type="evidence" value="ECO:0007669"/>
    <property type="project" value="UniProtKB-KW"/>
</dbReference>
<evidence type="ECO:0000256" key="7">
    <source>
        <dbReference type="ARBA" id="ARBA00022553"/>
    </source>
</evidence>
<comment type="subcellular location">
    <subcellularLocation>
        <location evidence="2">Cell membrane</location>
        <topology evidence="2">Multi-pass membrane protein</topology>
    </subcellularLocation>
</comment>
<evidence type="ECO:0000256" key="14">
    <source>
        <dbReference type="ARBA" id="ARBA00023201"/>
    </source>
</evidence>
<keyword evidence="9" id="KW-0769">Symport</keyword>
<keyword evidence="5" id="KW-0813">Transport</keyword>
<dbReference type="InterPro" id="IPR036097">
    <property type="entry name" value="HisK_dim/P_sf"/>
</dbReference>
<evidence type="ECO:0000256" key="5">
    <source>
        <dbReference type="ARBA" id="ARBA00022448"/>
    </source>
</evidence>
<feature type="transmembrane region" description="Helical" evidence="16">
    <location>
        <begin position="6"/>
        <end position="24"/>
    </location>
</feature>
<dbReference type="PANTHER" id="PTHR48086:SF3">
    <property type="entry name" value="SODIUM_PROLINE SYMPORTER"/>
    <property type="match status" value="1"/>
</dbReference>